<feature type="region of interest" description="Disordered" evidence="1">
    <location>
        <begin position="1"/>
        <end position="60"/>
    </location>
</feature>
<reference evidence="3" key="1">
    <citation type="journal article" date="2017" name="Front. Plant Sci.">
        <title>Climate Clever Clovers: New Paradigm to Reduce the Environmental Footprint of Ruminants by Breeding Low Methanogenic Forages Utilizing Haplotype Variation.</title>
        <authorList>
            <person name="Kaur P."/>
            <person name="Appels R."/>
            <person name="Bayer P.E."/>
            <person name="Keeble-Gagnere G."/>
            <person name="Wang J."/>
            <person name="Hirakawa H."/>
            <person name="Shirasawa K."/>
            <person name="Vercoe P."/>
            <person name="Stefanova K."/>
            <person name="Durmic Z."/>
            <person name="Nichols P."/>
            <person name="Revell C."/>
            <person name="Isobe S.N."/>
            <person name="Edwards D."/>
            <person name="Erskine W."/>
        </authorList>
    </citation>
    <scope>NUCLEOTIDE SEQUENCE [LARGE SCALE GENOMIC DNA]</scope>
    <source>
        <strain evidence="3">cv. Daliak</strain>
    </source>
</reference>
<name>A0A1B5Z848_TRISU</name>
<dbReference type="EMBL" id="BCLP01049472">
    <property type="protein sequence ID" value="GAU10288.1"/>
    <property type="molecule type" value="Genomic_DNA"/>
</dbReference>
<keyword evidence="3" id="KW-1185">Reference proteome</keyword>
<proteinExistence type="predicted"/>
<evidence type="ECO:0000256" key="1">
    <source>
        <dbReference type="SAM" id="MobiDB-lite"/>
    </source>
</evidence>
<feature type="non-terminal residue" evidence="2">
    <location>
        <position position="1"/>
    </location>
</feature>
<protein>
    <submittedName>
        <fullName evidence="2">Uncharacterized protein</fullName>
    </submittedName>
</protein>
<organism evidence="2 3">
    <name type="scientific">Trifolium subterraneum</name>
    <name type="common">Subterranean clover</name>
    <dbReference type="NCBI Taxonomy" id="3900"/>
    <lineage>
        <taxon>Eukaryota</taxon>
        <taxon>Viridiplantae</taxon>
        <taxon>Streptophyta</taxon>
        <taxon>Embryophyta</taxon>
        <taxon>Tracheophyta</taxon>
        <taxon>Spermatophyta</taxon>
        <taxon>Magnoliopsida</taxon>
        <taxon>eudicotyledons</taxon>
        <taxon>Gunneridae</taxon>
        <taxon>Pentapetalae</taxon>
        <taxon>rosids</taxon>
        <taxon>fabids</taxon>
        <taxon>Fabales</taxon>
        <taxon>Fabaceae</taxon>
        <taxon>Papilionoideae</taxon>
        <taxon>50 kb inversion clade</taxon>
        <taxon>NPAAA clade</taxon>
        <taxon>Hologalegina</taxon>
        <taxon>IRL clade</taxon>
        <taxon>Trifolieae</taxon>
        <taxon>Trifolium</taxon>
    </lineage>
</organism>
<evidence type="ECO:0000313" key="2">
    <source>
        <dbReference type="EMBL" id="GAU10288.1"/>
    </source>
</evidence>
<dbReference type="OrthoDB" id="10526749at2759"/>
<evidence type="ECO:0000313" key="3">
    <source>
        <dbReference type="Proteomes" id="UP000242715"/>
    </source>
</evidence>
<dbReference type="Proteomes" id="UP000242715">
    <property type="component" value="Unassembled WGS sequence"/>
</dbReference>
<gene>
    <name evidence="2" type="ORF">TSUD_424020</name>
</gene>
<feature type="compositionally biased region" description="Basic and acidic residues" evidence="1">
    <location>
        <begin position="45"/>
        <end position="60"/>
    </location>
</feature>
<feature type="compositionally biased region" description="Polar residues" evidence="1">
    <location>
        <begin position="30"/>
        <end position="43"/>
    </location>
</feature>
<comment type="caution">
    <text evidence="2">The sequence shown here is derived from an EMBL/GenBank/DDBJ whole genome shotgun (WGS) entry which is preliminary data.</text>
</comment>
<dbReference type="AlphaFoldDB" id="A0A1B5Z848"/>
<sequence length="60" mass="6345">PNVSAIADVDTSASSLKTPAKRTASKNPAVESTNLEAQFSSTRSGKKEKISGKLIKKEKI</sequence>
<accession>A0A1B5Z848</accession>